<feature type="binding site" evidence="12">
    <location>
        <position position="45"/>
    </location>
    <ligand>
        <name>ATP</name>
        <dbReference type="ChEBI" id="CHEBI:30616"/>
    </ligand>
</feature>
<evidence type="ECO:0000256" key="1">
    <source>
        <dbReference type="ARBA" id="ARBA00012513"/>
    </source>
</evidence>
<dbReference type="PROSITE" id="PS00107">
    <property type="entry name" value="PROTEIN_KINASE_ATP"/>
    <property type="match status" value="1"/>
</dbReference>
<evidence type="ECO:0000256" key="9">
    <source>
        <dbReference type="PIRSR" id="PIRSR630616-1"/>
    </source>
</evidence>
<gene>
    <name evidence="15" type="ORF">TRFO_14872</name>
</gene>
<keyword evidence="5 15" id="KW-0418">Kinase</keyword>
<dbReference type="VEuPathDB" id="TrichDB:TRFO_14872"/>
<dbReference type="FunFam" id="3.30.200.20:FF:000042">
    <property type="entry name" value="Aurora kinase A"/>
    <property type="match status" value="1"/>
</dbReference>
<evidence type="ECO:0000256" key="11">
    <source>
        <dbReference type="PIRSR" id="PIRSR630616-3"/>
    </source>
</evidence>
<dbReference type="InterPro" id="IPR000719">
    <property type="entry name" value="Prot_kinase_dom"/>
</dbReference>
<comment type="caution">
    <text evidence="15">The sequence shown here is derived from an EMBL/GenBank/DDBJ whole genome shotgun (WGS) entry which is preliminary data.</text>
</comment>
<evidence type="ECO:0000256" key="3">
    <source>
        <dbReference type="ARBA" id="ARBA00022679"/>
    </source>
</evidence>
<dbReference type="PROSITE" id="PS00108">
    <property type="entry name" value="PROTEIN_KINASE_ST"/>
    <property type="match status" value="1"/>
</dbReference>
<feature type="binding site" evidence="10">
    <location>
        <position position="154"/>
    </location>
    <ligand>
        <name>ATP</name>
        <dbReference type="ChEBI" id="CHEBI:30616"/>
    </ligand>
</feature>
<evidence type="ECO:0000256" key="10">
    <source>
        <dbReference type="PIRSR" id="PIRSR630616-2"/>
    </source>
</evidence>
<evidence type="ECO:0000256" key="4">
    <source>
        <dbReference type="ARBA" id="ARBA00022741"/>
    </source>
</evidence>
<dbReference type="GeneID" id="94832773"/>
<accession>A0A1J4KYP5</accession>
<organism evidence="15 16">
    <name type="scientific">Tritrichomonas foetus</name>
    <dbReference type="NCBI Taxonomy" id="1144522"/>
    <lineage>
        <taxon>Eukaryota</taxon>
        <taxon>Metamonada</taxon>
        <taxon>Parabasalia</taxon>
        <taxon>Tritrichomonadida</taxon>
        <taxon>Tritrichomonadidae</taxon>
        <taxon>Tritrichomonas</taxon>
    </lineage>
</organism>
<dbReference type="PANTHER" id="PTHR24350">
    <property type="entry name" value="SERINE/THREONINE-PROTEIN KINASE IAL-RELATED"/>
    <property type="match status" value="1"/>
</dbReference>
<comment type="catalytic activity">
    <reaction evidence="7">
        <text>L-threonyl-[protein] + ATP = O-phospho-L-threonyl-[protein] + ADP + H(+)</text>
        <dbReference type="Rhea" id="RHEA:46608"/>
        <dbReference type="Rhea" id="RHEA-COMP:11060"/>
        <dbReference type="Rhea" id="RHEA-COMP:11605"/>
        <dbReference type="ChEBI" id="CHEBI:15378"/>
        <dbReference type="ChEBI" id="CHEBI:30013"/>
        <dbReference type="ChEBI" id="CHEBI:30616"/>
        <dbReference type="ChEBI" id="CHEBI:61977"/>
        <dbReference type="ChEBI" id="CHEBI:456216"/>
        <dbReference type="EC" id="2.7.11.1"/>
    </reaction>
</comment>
<dbReference type="InterPro" id="IPR008271">
    <property type="entry name" value="Ser/Thr_kinase_AS"/>
</dbReference>
<dbReference type="RefSeq" id="XP_068367829.1">
    <property type="nucleotide sequence ID" value="XM_068498069.1"/>
</dbReference>
<feature type="domain" description="Protein kinase" evidence="14">
    <location>
        <begin position="12"/>
        <end position="265"/>
    </location>
</feature>
<feature type="binding site" evidence="10">
    <location>
        <begin position="140"/>
        <end position="141"/>
    </location>
    <ligand>
        <name>ATP</name>
        <dbReference type="ChEBI" id="CHEBI:30616"/>
    </ligand>
</feature>
<dbReference type="GO" id="GO:0004674">
    <property type="term" value="F:protein serine/threonine kinase activity"/>
    <property type="evidence" value="ECO:0007669"/>
    <property type="project" value="UniProtKB-KW"/>
</dbReference>
<name>A0A1J4KYP5_9EUKA</name>
<keyword evidence="6 10" id="KW-0067">ATP-binding</keyword>
<evidence type="ECO:0000256" key="8">
    <source>
        <dbReference type="ARBA" id="ARBA00048679"/>
    </source>
</evidence>
<evidence type="ECO:0000256" key="6">
    <source>
        <dbReference type="ARBA" id="ARBA00022840"/>
    </source>
</evidence>
<dbReference type="Proteomes" id="UP000179807">
    <property type="component" value="Unassembled WGS sequence"/>
</dbReference>
<evidence type="ECO:0000259" key="14">
    <source>
        <dbReference type="PROSITE" id="PS50011"/>
    </source>
</evidence>
<comment type="similarity">
    <text evidence="13">Belongs to the protein kinase superfamily.</text>
</comment>
<comment type="catalytic activity">
    <reaction evidence="8">
        <text>L-seryl-[protein] + ATP = O-phospho-L-seryl-[protein] + ADP + H(+)</text>
        <dbReference type="Rhea" id="RHEA:17989"/>
        <dbReference type="Rhea" id="RHEA-COMP:9863"/>
        <dbReference type="Rhea" id="RHEA-COMP:11604"/>
        <dbReference type="ChEBI" id="CHEBI:15378"/>
        <dbReference type="ChEBI" id="CHEBI:29999"/>
        <dbReference type="ChEBI" id="CHEBI:30616"/>
        <dbReference type="ChEBI" id="CHEBI:83421"/>
        <dbReference type="ChEBI" id="CHEBI:456216"/>
        <dbReference type="EC" id="2.7.11.1"/>
    </reaction>
</comment>
<reference evidence="15" key="1">
    <citation type="submission" date="2016-10" db="EMBL/GenBank/DDBJ databases">
        <authorList>
            <person name="Benchimol M."/>
            <person name="Almeida L.G."/>
            <person name="Vasconcelos A.T."/>
            <person name="Perreira-Neves A."/>
            <person name="Rosa I.A."/>
            <person name="Tasca T."/>
            <person name="Bogo M.R."/>
            <person name="de Souza W."/>
        </authorList>
    </citation>
    <scope>NUCLEOTIDE SEQUENCE [LARGE SCALE GENOMIC DNA]</scope>
    <source>
        <strain evidence="15">K</strain>
    </source>
</reference>
<dbReference type="SMART" id="SM00220">
    <property type="entry name" value="S_TKc"/>
    <property type="match status" value="1"/>
</dbReference>
<feature type="binding site" evidence="10">
    <location>
        <position position="41"/>
    </location>
    <ligand>
        <name>ATP</name>
        <dbReference type="ChEBI" id="CHEBI:30616"/>
    </ligand>
</feature>
<dbReference type="GO" id="GO:0005524">
    <property type="term" value="F:ATP binding"/>
    <property type="evidence" value="ECO:0007669"/>
    <property type="project" value="UniProtKB-UniRule"/>
</dbReference>
<keyword evidence="2 13" id="KW-0723">Serine/threonine-protein kinase</keyword>
<feature type="active site" description="Proton acceptor" evidence="9">
    <location>
        <position position="136"/>
    </location>
</feature>
<evidence type="ECO:0000256" key="12">
    <source>
        <dbReference type="PROSITE-ProRule" id="PRU10141"/>
    </source>
</evidence>
<dbReference type="EMBL" id="MLAK01000326">
    <property type="protein sequence ID" value="OHT14693.1"/>
    <property type="molecule type" value="Genomic_DNA"/>
</dbReference>
<evidence type="ECO:0000256" key="2">
    <source>
        <dbReference type="ARBA" id="ARBA00022527"/>
    </source>
</evidence>
<evidence type="ECO:0000256" key="13">
    <source>
        <dbReference type="RuleBase" id="RU000304"/>
    </source>
</evidence>
<dbReference type="InterPro" id="IPR030616">
    <property type="entry name" value="Aur-like"/>
</dbReference>
<evidence type="ECO:0000313" key="15">
    <source>
        <dbReference type="EMBL" id="OHT14693.1"/>
    </source>
</evidence>
<sequence>MNVSSKEDFSNYLNLQMVGKGTFSNVYLATHKITNIPVAIKAVKKSTLENSQVNRNFQRELRIMHFVDFPFVTHYFNTLEDENYFYIIMEYSKYGSLLDFLNKRGPFSEEAAQVIFCQFLAALNYLHNESHVLHRDLKMENILISSGSSIRLIDFGLSSTFTEEDNLMETRCGSFPYAAPEIFQKKPYTATVDMWSAGIILYTMVVGHLPFQDQNHKKLIQLICNEEPEYPEQLSSELIDLLRGLLNKDRHQRLTVKEASNHPWIRRSNYAFFASDFFITQRQYRVIPKMTSEIDKDIVTKMRNYGYNLNNFEKDIIEMKETAATTVYRMLKQEKITEMIRQQMTTNKDKEITRADSQPSQKLPPLMGNDKCADSIIAPNMSRDSTAIVFKRNSMNKGQLEVILRKSRQPQSNRARPSSLNIVKKLNF</sequence>
<evidence type="ECO:0000256" key="5">
    <source>
        <dbReference type="ARBA" id="ARBA00022777"/>
    </source>
</evidence>
<protein>
    <recommendedName>
        <fullName evidence="1">non-specific serine/threonine protein kinase</fullName>
        <ecNumber evidence="1">2.7.11.1</ecNumber>
    </recommendedName>
</protein>
<evidence type="ECO:0000313" key="16">
    <source>
        <dbReference type="Proteomes" id="UP000179807"/>
    </source>
</evidence>
<keyword evidence="4 10" id="KW-0547">Nucleotide-binding</keyword>
<dbReference type="InterPro" id="IPR017441">
    <property type="entry name" value="Protein_kinase_ATP_BS"/>
</dbReference>
<proteinExistence type="inferred from homology"/>
<dbReference type="PROSITE" id="PS50011">
    <property type="entry name" value="PROTEIN_KINASE_DOM"/>
    <property type="match status" value="1"/>
</dbReference>
<dbReference type="EC" id="2.7.11.1" evidence="1"/>
<dbReference type="Gene3D" id="1.10.510.10">
    <property type="entry name" value="Transferase(Phosphotransferase) domain 1"/>
    <property type="match status" value="1"/>
</dbReference>
<keyword evidence="3" id="KW-0808">Transferase</keyword>
<feature type="cross-link" description="Glycyl lysine isopeptide (Lys-Gly) (interchain with G-Cter in SUMO2)" evidence="11">
    <location>
        <position position="138"/>
    </location>
</feature>
<dbReference type="AlphaFoldDB" id="A0A1J4KYP5"/>
<dbReference type="FunFam" id="1.10.510.10:FF:000592">
    <property type="entry name" value="CAMK family protein kinase"/>
    <property type="match status" value="1"/>
</dbReference>
<keyword evidence="16" id="KW-1185">Reference proteome</keyword>
<dbReference type="SUPFAM" id="SSF56112">
    <property type="entry name" value="Protein kinase-like (PK-like)"/>
    <property type="match status" value="1"/>
</dbReference>
<evidence type="ECO:0000256" key="7">
    <source>
        <dbReference type="ARBA" id="ARBA00047899"/>
    </source>
</evidence>
<dbReference type="Pfam" id="PF00069">
    <property type="entry name" value="Pkinase"/>
    <property type="match status" value="1"/>
</dbReference>
<dbReference type="InterPro" id="IPR011009">
    <property type="entry name" value="Kinase-like_dom_sf"/>
</dbReference>